<feature type="domain" description="Reverse transcriptase" evidence="2">
    <location>
        <begin position="91"/>
        <end position="359"/>
    </location>
</feature>
<sequence length="787" mass="90544">MADGKLTGDDETKADLLNSFFASVFTHENTDIPVLEDKHQIKDSINISFTTDIIVKKLKITKSAGPDGFHPRVLSEISPSIKLLLSIICTQSYDEGRLPSDWKNSHITPVHKKGSKVVPGNHSLVSLTSVIGKMMESMIRDSLVKYMMENNLFCDQQHGFVSGRSCVTQLLVTLELWTELLDSGAPIDVIYWDFQKGFDTVPHQRLLRKLKAYGITGKVLEWIQDFLSGRRQRVVVNGKLSSWTDILSRIPQGSVLGPILFVIFINDLPDVVSSTAKIFADDTKLFQAIRKIEDHDVMQQDLDKPGEMVKHVATGVQRNQVLFTTMVRPHLEYGNVIWHPRFIQDSVEKEKVQRRATKLIPEIRHLPYDKRLRTLKLSSLQHRRRRARVIATSEVGQNQRHWTKSPRTGVALRTSARGKKIQKDENERESEKEDPDKYPEQEANTESERRVTRLEGMMSKLEGKMQELIVQNTTVVKSYAEVVGKKVNTSGHGNLQDEMRILSTERQTVKILDEYADRERRKGNIIIHNLLESTKDKLQDRNEDDIKRIDELIEQGTGVSDVKLTKLIRLGADPTPTEQEKEKKLRQELRERCDAEIDWESVTTEKSVNHSSQHFVDTIRDAYLYKHVTQPTRYRHGPNPNLLDLILTSSEDSISNLEYHAGIGLSDHLVLSCTLTVEKNRLKEGIPRFSYNKGDYAAINDTLMDIDWSSKFIGMTTEEMWLYFSNELVGQMEKHIPKSVPKKNKRRKIWMTKEVTAKHRNKQRAWKKYNDTGNKWDYVRATNEKTN</sequence>
<reference evidence="3" key="1">
    <citation type="journal article" date="2023" name="Mol. Biol. Evol.">
        <title>Third-Generation Sequencing Reveals the Adaptive Role of the Epigenome in Three Deep-Sea Polychaetes.</title>
        <authorList>
            <person name="Perez M."/>
            <person name="Aroh O."/>
            <person name="Sun Y."/>
            <person name="Lan Y."/>
            <person name="Juniper S.K."/>
            <person name="Young C.R."/>
            <person name="Angers B."/>
            <person name="Qian P.Y."/>
        </authorList>
    </citation>
    <scope>NUCLEOTIDE SEQUENCE</scope>
    <source>
        <strain evidence="3">P08H-3</strain>
    </source>
</reference>
<dbReference type="InterPro" id="IPR000477">
    <property type="entry name" value="RT_dom"/>
</dbReference>
<protein>
    <recommendedName>
        <fullName evidence="2">Reverse transcriptase domain-containing protein</fullName>
    </recommendedName>
</protein>
<proteinExistence type="predicted"/>
<dbReference type="AlphaFoldDB" id="A0AAD9N967"/>
<feature type="compositionally biased region" description="Basic and acidic residues" evidence="1">
    <location>
        <begin position="421"/>
        <end position="449"/>
    </location>
</feature>
<dbReference type="PANTHER" id="PTHR33395:SF22">
    <property type="entry name" value="REVERSE TRANSCRIPTASE DOMAIN-CONTAINING PROTEIN"/>
    <property type="match status" value="1"/>
</dbReference>
<gene>
    <name evidence="3" type="ORF">LSH36_115g01017</name>
</gene>
<accession>A0AAD9N967</accession>
<comment type="caution">
    <text evidence="3">The sequence shown here is derived from an EMBL/GenBank/DDBJ whole genome shotgun (WGS) entry which is preliminary data.</text>
</comment>
<dbReference type="SUPFAM" id="SSF56672">
    <property type="entry name" value="DNA/RNA polymerases"/>
    <property type="match status" value="1"/>
</dbReference>
<evidence type="ECO:0000259" key="2">
    <source>
        <dbReference type="PROSITE" id="PS50878"/>
    </source>
</evidence>
<dbReference type="InterPro" id="IPR043502">
    <property type="entry name" value="DNA/RNA_pol_sf"/>
</dbReference>
<organism evidence="3 4">
    <name type="scientific">Paralvinella palmiformis</name>
    <dbReference type="NCBI Taxonomy" id="53620"/>
    <lineage>
        <taxon>Eukaryota</taxon>
        <taxon>Metazoa</taxon>
        <taxon>Spiralia</taxon>
        <taxon>Lophotrochozoa</taxon>
        <taxon>Annelida</taxon>
        <taxon>Polychaeta</taxon>
        <taxon>Sedentaria</taxon>
        <taxon>Canalipalpata</taxon>
        <taxon>Terebellida</taxon>
        <taxon>Terebelliformia</taxon>
        <taxon>Alvinellidae</taxon>
        <taxon>Paralvinella</taxon>
    </lineage>
</organism>
<dbReference type="Pfam" id="PF00078">
    <property type="entry name" value="RVT_1"/>
    <property type="match status" value="1"/>
</dbReference>
<dbReference type="CDD" id="cd01650">
    <property type="entry name" value="RT_nLTR_like"/>
    <property type="match status" value="1"/>
</dbReference>
<dbReference type="EMBL" id="JAODUP010000115">
    <property type="protein sequence ID" value="KAK2161500.1"/>
    <property type="molecule type" value="Genomic_DNA"/>
</dbReference>
<dbReference type="PANTHER" id="PTHR33395">
    <property type="entry name" value="TRANSCRIPTASE, PUTATIVE-RELATED-RELATED"/>
    <property type="match status" value="1"/>
</dbReference>
<feature type="region of interest" description="Disordered" evidence="1">
    <location>
        <begin position="394"/>
        <end position="449"/>
    </location>
</feature>
<name>A0AAD9N967_9ANNE</name>
<keyword evidence="4" id="KW-1185">Reference proteome</keyword>
<evidence type="ECO:0000313" key="4">
    <source>
        <dbReference type="Proteomes" id="UP001208570"/>
    </source>
</evidence>
<dbReference type="Proteomes" id="UP001208570">
    <property type="component" value="Unassembled WGS sequence"/>
</dbReference>
<evidence type="ECO:0000313" key="3">
    <source>
        <dbReference type="EMBL" id="KAK2161500.1"/>
    </source>
</evidence>
<evidence type="ECO:0000256" key="1">
    <source>
        <dbReference type="SAM" id="MobiDB-lite"/>
    </source>
</evidence>
<dbReference type="PROSITE" id="PS50878">
    <property type="entry name" value="RT_POL"/>
    <property type="match status" value="1"/>
</dbReference>